<feature type="transmembrane region" description="Helical" evidence="7">
    <location>
        <begin position="273"/>
        <end position="295"/>
    </location>
</feature>
<evidence type="ECO:0000313" key="9">
    <source>
        <dbReference type="EMBL" id="PWK22382.1"/>
    </source>
</evidence>
<reference evidence="9 10" key="1">
    <citation type="submission" date="2018-05" db="EMBL/GenBank/DDBJ databases">
        <title>Genomic Encyclopedia of Archaeal and Bacterial Type Strains, Phase II (KMG-II): from individual species to whole genera.</title>
        <authorList>
            <person name="Goeker M."/>
        </authorList>
    </citation>
    <scope>NUCLEOTIDE SEQUENCE [LARGE SCALE GENOMIC DNA]</scope>
    <source>
        <strain evidence="9 10">DSM 22214</strain>
    </source>
</reference>
<dbReference type="GO" id="GO:0016020">
    <property type="term" value="C:membrane"/>
    <property type="evidence" value="ECO:0007669"/>
    <property type="project" value="UniProtKB-SubCell"/>
</dbReference>
<evidence type="ECO:0000313" key="10">
    <source>
        <dbReference type="Proteomes" id="UP000245489"/>
    </source>
</evidence>
<dbReference type="Gene3D" id="3.40.50.720">
    <property type="entry name" value="NAD(P)-binding Rossmann-like Domain"/>
    <property type="match status" value="1"/>
</dbReference>
<dbReference type="OrthoDB" id="9774190at2"/>
<dbReference type="NCBIfam" id="TIGR03023">
    <property type="entry name" value="WcaJ_sugtrans"/>
    <property type="match status" value="1"/>
</dbReference>
<name>A0A316DYG3_9BACT</name>
<feature type="transmembrane region" description="Helical" evidence="7">
    <location>
        <begin position="72"/>
        <end position="92"/>
    </location>
</feature>
<dbReference type="EMBL" id="QGGO01000020">
    <property type="protein sequence ID" value="PWK22382.1"/>
    <property type="molecule type" value="Genomic_DNA"/>
</dbReference>
<evidence type="ECO:0000256" key="1">
    <source>
        <dbReference type="ARBA" id="ARBA00004141"/>
    </source>
</evidence>
<comment type="subcellular location">
    <subcellularLocation>
        <location evidence="1">Membrane</location>
        <topology evidence="1">Multi-pass membrane protein</topology>
    </subcellularLocation>
</comment>
<dbReference type="Pfam" id="PF02397">
    <property type="entry name" value="Bac_transf"/>
    <property type="match status" value="1"/>
</dbReference>
<protein>
    <submittedName>
        <fullName evidence="9">Putative colanic acid biosynthesis UDP-glucose lipid carrier transferase</fullName>
    </submittedName>
</protein>
<evidence type="ECO:0000256" key="3">
    <source>
        <dbReference type="ARBA" id="ARBA00022679"/>
    </source>
</evidence>
<dbReference type="Proteomes" id="UP000245489">
    <property type="component" value="Unassembled WGS sequence"/>
</dbReference>
<sequence length="462" mass="54809">MKNSNQRAIIFRLLSDFLFIIICFYFAADISKRGMNKYDIYFEFILIVAWYYSSKLSYLYEEFRALRFIDEFLILIPNVFSQFVLTVIVQFSLNEHRFQRTFSILYPILLFSALSVKKYVFKKYYQYLRKNGKNIKQILIIGTDQKALNFWEMINNNTQYGYSVIGFVDNEKTHPEIINHLYQGNVSRLPTILENLKVDEIIVANYDYTPCEIKELICLTDKYAVRARIIPNYFQFNTHRFKMEMFGDYPLVTVRNEPLEQFHSIVIKRLIDIVFSLGVMIFIFSWLFPIIAILIKMDSKGSIFFLQERWGKGNKSFKCLKFRTMYEHEEFFAEKFQQTTKNDPRITRIGGILRKTNLDEFPQFINVLFGNMSVVGPRPHAVKHNLETKDCIEGYLIRHWAKPGITGWAQANGYRGETKDISLMKSRVDFDIWYIENWTPWLDAKIVGMTIYSMFKGDLMAY</sequence>
<dbReference type="InterPro" id="IPR017475">
    <property type="entry name" value="EPS_sugar_tfrase"/>
</dbReference>
<comment type="similarity">
    <text evidence="2">Belongs to the bacterial sugar transferase family.</text>
</comment>
<dbReference type="NCBIfam" id="TIGR03025">
    <property type="entry name" value="EPS_sugtrans"/>
    <property type="match status" value="1"/>
</dbReference>
<dbReference type="PANTHER" id="PTHR30576:SF0">
    <property type="entry name" value="UNDECAPRENYL-PHOSPHATE N-ACETYLGALACTOSAMINYL 1-PHOSPHATE TRANSFERASE-RELATED"/>
    <property type="match status" value="1"/>
</dbReference>
<keyword evidence="4 7" id="KW-0812">Transmembrane</keyword>
<dbReference type="PANTHER" id="PTHR30576">
    <property type="entry name" value="COLANIC BIOSYNTHESIS UDP-GLUCOSE LIPID CARRIER TRANSFERASE"/>
    <property type="match status" value="1"/>
</dbReference>
<feature type="transmembrane region" description="Helical" evidence="7">
    <location>
        <begin position="9"/>
        <end position="28"/>
    </location>
</feature>
<evidence type="ECO:0000256" key="2">
    <source>
        <dbReference type="ARBA" id="ARBA00006464"/>
    </source>
</evidence>
<dbReference type="GO" id="GO:0016780">
    <property type="term" value="F:phosphotransferase activity, for other substituted phosphate groups"/>
    <property type="evidence" value="ECO:0007669"/>
    <property type="project" value="TreeGrafter"/>
</dbReference>
<dbReference type="RefSeq" id="WP_109744140.1">
    <property type="nucleotide sequence ID" value="NZ_QGGO01000020.1"/>
</dbReference>
<feature type="transmembrane region" description="Helical" evidence="7">
    <location>
        <begin position="40"/>
        <end position="60"/>
    </location>
</feature>
<organism evidence="9 10">
    <name type="scientific">Arcicella aurantiaca</name>
    <dbReference type="NCBI Taxonomy" id="591202"/>
    <lineage>
        <taxon>Bacteria</taxon>
        <taxon>Pseudomonadati</taxon>
        <taxon>Bacteroidota</taxon>
        <taxon>Cytophagia</taxon>
        <taxon>Cytophagales</taxon>
        <taxon>Flectobacillaceae</taxon>
        <taxon>Arcicella</taxon>
    </lineage>
</organism>
<keyword evidence="10" id="KW-1185">Reference proteome</keyword>
<dbReference type="AlphaFoldDB" id="A0A316DYG3"/>
<evidence type="ECO:0000256" key="7">
    <source>
        <dbReference type="SAM" id="Phobius"/>
    </source>
</evidence>
<dbReference type="Pfam" id="PF13727">
    <property type="entry name" value="CoA_binding_3"/>
    <property type="match status" value="1"/>
</dbReference>
<proteinExistence type="inferred from homology"/>
<evidence type="ECO:0000256" key="4">
    <source>
        <dbReference type="ARBA" id="ARBA00022692"/>
    </source>
</evidence>
<keyword evidence="3 9" id="KW-0808">Transferase</keyword>
<evidence type="ECO:0000256" key="6">
    <source>
        <dbReference type="ARBA" id="ARBA00023136"/>
    </source>
</evidence>
<dbReference type="InterPro" id="IPR017473">
    <property type="entry name" value="Undecaprenyl-P_gluc_Ptfrase"/>
</dbReference>
<keyword evidence="5 7" id="KW-1133">Transmembrane helix</keyword>
<comment type="caution">
    <text evidence="9">The sequence shown here is derived from an EMBL/GenBank/DDBJ whole genome shotgun (WGS) entry which is preliminary data.</text>
</comment>
<feature type="transmembrane region" description="Helical" evidence="7">
    <location>
        <begin position="104"/>
        <end position="121"/>
    </location>
</feature>
<accession>A0A316DYG3</accession>
<feature type="domain" description="Bacterial sugar transferase" evidence="8">
    <location>
        <begin position="268"/>
        <end position="456"/>
    </location>
</feature>
<evidence type="ECO:0000259" key="8">
    <source>
        <dbReference type="Pfam" id="PF02397"/>
    </source>
</evidence>
<keyword evidence="6 7" id="KW-0472">Membrane</keyword>
<dbReference type="InterPro" id="IPR003362">
    <property type="entry name" value="Bact_transf"/>
</dbReference>
<evidence type="ECO:0000256" key="5">
    <source>
        <dbReference type="ARBA" id="ARBA00022989"/>
    </source>
</evidence>
<gene>
    <name evidence="9" type="ORF">LV89_03447</name>
</gene>